<evidence type="ECO:0000256" key="3">
    <source>
        <dbReference type="ARBA" id="ARBA00022606"/>
    </source>
</evidence>
<keyword evidence="7 10" id="KW-0472">Membrane</keyword>
<feature type="transmembrane region" description="Helical" evidence="10">
    <location>
        <begin position="178"/>
        <end position="206"/>
    </location>
</feature>
<reference evidence="12" key="1">
    <citation type="submission" date="2025-08" db="UniProtKB">
        <authorList>
            <consortium name="RefSeq"/>
        </authorList>
    </citation>
    <scope>IDENTIFICATION</scope>
    <source>
        <tissue evidence="12">Whole body</tissue>
    </source>
</reference>
<evidence type="ECO:0000256" key="9">
    <source>
        <dbReference type="ARBA" id="ARBA00023224"/>
    </source>
</evidence>
<dbReference type="GO" id="GO:0007165">
    <property type="term" value="P:signal transduction"/>
    <property type="evidence" value="ECO:0007669"/>
    <property type="project" value="UniProtKB-KW"/>
</dbReference>
<protein>
    <recommendedName>
        <fullName evidence="10">Odorant receptor</fullName>
    </recommendedName>
</protein>
<evidence type="ECO:0000256" key="5">
    <source>
        <dbReference type="ARBA" id="ARBA00022725"/>
    </source>
</evidence>
<dbReference type="PANTHER" id="PTHR21137:SF35">
    <property type="entry name" value="ODORANT RECEPTOR 19A-RELATED"/>
    <property type="match status" value="1"/>
</dbReference>
<evidence type="ECO:0000256" key="8">
    <source>
        <dbReference type="ARBA" id="ARBA00023170"/>
    </source>
</evidence>
<dbReference type="GO" id="GO:0005549">
    <property type="term" value="F:odorant binding"/>
    <property type="evidence" value="ECO:0007669"/>
    <property type="project" value="InterPro"/>
</dbReference>
<keyword evidence="4 10" id="KW-0812">Transmembrane</keyword>
<dbReference type="AlphaFoldDB" id="A0A6J1QC29"/>
<dbReference type="RefSeq" id="XP_024879258.1">
    <property type="nucleotide sequence ID" value="XM_025023490.1"/>
</dbReference>
<dbReference type="GeneID" id="112459413"/>
<evidence type="ECO:0000256" key="4">
    <source>
        <dbReference type="ARBA" id="ARBA00022692"/>
    </source>
</evidence>
<evidence type="ECO:0000256" key="7">
    <source>
        <dbReference type="ARBA" id="ARBA00023136"/>
    </source>
</evidence>
<keyword evidence="11" id="KW-1185">Reference proteome</keyword>
<evidence type="ECO:0000256" key="1">
    <source>
        <dbReference type="ARBA" id="ARBA00004651"/>
    </source>
</evidence>
<comment type="subcellular location">
    <subcellularLocation>
        <location evidence="1 10">Cell membrane</location>
        <topology evidence="1 10">Multi-pass membrane protein</topology>
    </subcellularLocation>
</comment>
<gene>
    <name evidence="12" type="primary">LOC112459413</name>
</gene>
<keyword evidence="3 10" id="KW-0716">Sensory transduction</keyword>
<organism evidence="11 12">
    <name type="scientific">Temnothorax curvispinosus</name>
    <dbReference type="NCBI Taxonomy" id="300111"/>
    <lineage>
        <taxon>Eukaryota</taxon>
        <taxon>Metazoa</taxon>
        <taxon>Ecdysozoa</taxon>
        <taxon>Arthropoda</taxon>
        <taxon>Hexapoda</taxon>
        <taxon>Insecta</taxon>
        <taxon>Pterygota</taxon>
        <taxon>Neoptera</taxon>
        <taxon>Endopterygota</taxon>
        <taxon>Hymenoptera</taxon>
        <taxon>Apocrita</taxon>
        <taxon>Aculeata</taxon>
        <taxon>Formicoidea</taxon>
        <taxon>Formicidae</taxon>
        <taxon>Myrmicinae</taxon>
        <taxon>Temnothorax</taxon>
    </lineage>
</organism>
<keyword evidence="8 10" id="KW-0675">Receptor</keyword>
<evidence type="ECO:0000256" key="6">
    <source>
        <dbReference type="ARBA" id="ARBA00022989"/>
    </source>
</evidence>
<feature type="transmembrane region" description="Helical" evidence="10">
    <location>
        <begin position="118"/>
        <end position="139"/>
    </location>
</feature>
<evidence type="ECO:0000256" key="2">
    <source>
        <dbReference type="ARBA" id="ARBA00022475"/>
    </source>
</evidence>
<dbReference type="PANTHER" id="PTHR21137">
    <property type="entry name" value="ODORANT RECEPTOR"/>
    <property type="match status" value="1"/>
</dbReference>
<evidence type="ECO:0000313" key="11">
    <source>
        <dbReference type="Proteomes" id="UP000504618"/>
    </source>
</evidence>
<feature type="transmembrane region" description="Helical" evidence="10">
    <location>
        <begin position="256"/>
        <end position="281"/>
    </location>
</feature>
<dbReference type="GO" id="GO:0004984">
    <property type="term" value="F:olfactory receptor activity"/>
    <property type="evidence" value="ECO:0007669"/>
    <property type="project" value="InterPro"/>
</dbReference>
<feature type="transmembrane region" description="Helical" evidence="10">
    <location>
        <begin position="385"/>
        <end position="403"/>
    </location>
</feature>
<dbReference type="Proteomes" id="UP000504618">
    <property type="component" value="Unplaced"/>
</dbReference>
<comment type="similarity">
    <text evidence="10">Belongs to the insect chemoreceptor superfamily. Heteromeric odorant receptor channel (TC 1.A.69) family.</text>
</comment>
<keyword evidence="9 10" id="KW-0807">Transducer</keyword>
<accession>A0A6J1QC29</accession>
<keyword evidence="6 10" id="KW-1133">Transmembrane helix</keyword>
<name>A0A6J1QC29_9HYME</name>
<keyword evidence="2" id="KW-1003">Cell membrane</keyword>
<feature type="transmembrane region" description="Helical" evidence="10">
    <location>
        <begin position="301"/>
        <end position="319"/>
    </location>
</feature>
<keyword evidence="5 10" id="KW-0552">Olfaction</keyword>
<dbReference type="Pfam" id="PF02949">
    <property type="entry name" value="7tm_6"/>
    <property type="match status" value="1"/>
</dbReference>
<evidence type="ECO:0000313" key="12">
    <source>
        <dbReference type="RefSeq" id="XP_024879258.1"/>
    </source>
</evidence>
<dbReference type="GO" id="GO:0005886">
    <property type="term" value="C:plasma membrane"/>
    <property type="evidence" value="ECO:0007669"/>
    <property type="project" value="UniProtKB-SubCell"/>
</dbReference>
<feature type="transmembrane region" description="Helical" evidence="10">
    <location>
        <begin position="20"/>
        <end position="44"/>
    </location>
</feature>
<feature type="transmembrane region" description="Helical" evidence="10">
    <location>
        <begin position="64"/>
        <end position="83"/>
    </location>
</feature>
<dbReference type="InterPro" id="IPR004117">
    <property type="entry name" value="7tm6_olfct_rcpt"/>
</dbReference>
<sequence length="404" mass="46900">MKITSSVSPALKICLKFFGVWPDVSYSTACWLSFMLSMLIVQYFQYLYVFKHCNVSELLNFIDGLTASLYYSLTFLKLASLWIHRRVFHQILTAMDNDWRECINIDQHLHIMTIKANVSYIFCNAMLSFTAIATVIYFLGEYVTRFIFLTEDYNDTLRRFPVRTEFPHETLQSPMFEFLFVILLLHAMLHGGAAGTVDGLIFTLVFHVSGQIDIICKEFRNISENIILHKSSVYELGMLIERHNRILSFSENIEKLFSFIALMQIVWNTLVICSLGFVFIISTHTDEVGVFALVKNLFSSLGTIIELFIICFVGEYLSYKGKSITNASYESLWYNMPLNHSKVIIFIIMRSQKRLAITAGKMMDMSFEAFTSVIFQTICIQENKFISYLLFNFILNTLFYKIYN</sequence>
<evidence type="ECO:0000256" key="10">
    <source>
        <dbReference type="RuleBase" id="RU351113"/>
    </source>
</evidence>
<proteinExistence type="inferred from homology"/>
<dbReference type="OrthoDB" id="6765072at2759"/>